<keyword evidence="2" id="KW-1185">Reference proteome</keyword>
<organism evidence="1 2">
    <name type="scientific">Enemella evansiae</name>
    <dbReference type="NCBI Taxonomy" id="2016499"/>
    <lineage>
        <taxon>Bacteria</taxon>
        <taxon>Bacillati</taxon>
        <taxon>Actinomycetota</taxon>
        <taxon>Actinomycetes</taxon>
        <taxon>Propionibacteriales</taxon>
        <taxon>Propionibacteriaceae</taxon>
        <taxon>Enemella</taxon>
    </lineage>
</organism>
<evidence type="ECO:0000313" key="1">
    <source>
        <dbReference type="EMBL" id="OYO17572.1"/>
    </source>
</evidence>
<sequence>MRVSSATREGLAVVRHSPLRRGRRGAVEEIAPIAAPLDRAARNIRVLVRRMATAIRWQDPVGTVL</sequence>
<protein>
    <submittedName>
        <fullName evidence="1">Uncharacterized protein</fullName>
    </submittedName>
</protein>
<dbReference type="Proteomes" id="UP000215896">
    <property type="component" value="Unassembled WGS sequence"/>
</dbReference>
<reference evidence="1 2" key="1">
    <citation type="submission" date="2017-07" db="EMBL/GenBank/DDBJ databases">
        <title>Draft whole genome sequences of clinical Proprionibacteriaceae strains.</title>
        <authorList>
            <person name="Bernier A.-M."/>
            <person name="Bernard K."/>
            <person name="Domingo M.-C."/>
        </authorList>
    </citation>
    <scope>NUCLEOTIDE SEQUENCE [LARGE SCALE GENOMIC DNA]</scope>
    <source>
        <strain evidence="1 2">NML 030167</strain>
    </source>
</reference>
<accession>A0A255GQ89</accession>
<dbReference type="AlphaFoldDB" id="A0A255GQ89"/>
<comment type="caution">
    <text evidence="1">The sequence shown here is derived from an EMBL/GenBank/DDBJ whole genome shotgun (WGS) entry which is preliminary data.</text>
</comment>
<evidence type="ECO:0000313" key="2">
    <source>
        <dbReference type="Proteomes" id="UP000215896"/>
    </source>
</evidence>
<proteinExistence type="predicted"/>
<dbReference type="EMBL" id="NMVO01000001">
    <property type="protein sequence ID" value="OYO17572.1"/>
    <property type="molecule type" value="Genomic_DNA"/>
</dbReference>
<gene>
    <name evidence="1" type="ORF">CGZ94_01330</name>
</gene>
<name>A0A255GQ89_9ACTN</name>